<dbReference type="EMBL" id="BAABJP010000030">
    <property type="protein sequence ID" value="GAA5164543.1"/>
    <property type="molecule type" value="Genomic_DNA"/>
</dbReference>
<name>A0ABP9QMU3_9PSEU</name>
<reference evidence="3" key="1">
    <citation type="journal article" date="2019" name="Int. J. Syst. Evol. Microbiol.">
        <title>The Global Catalogue of Microorganisms (GCM) 10K type strain sequencing project: providing services to taxonomists for standard genome sequencing and annotation.</title>
        <authorList>
            <consortium name="The Broad Institute Genomics Platform"/>
            <consortium name="The Broad Institute Genome Sequencing Center for Infectious Disease"/>
            <person name="Wu L."/>
            <person name="Ma J."/>
        </authorList>
    </citation>
    <scope>NUCLEOTIDE SEQUENCE [LARGE SCALE GENOMIC DNA]</scope>
    <source>
        <strain evidence="3">JCM 18303</strain>
    </source>
</reference>
<dbReference type="Proteomes" id="UP001428817">
    <property type="component" value="Unassembled WGS sequence"/>
</dbReference>
<feature type="region of interest" description="Disordered" evidence="1">
    <location>
        <begin position="38"/>
        <end position="64"/>
    </location>
</feature>
<gene>
    <name evidence="2" type="ORF">GCM10023321_53140</name>
</gene>
<accession>A0ABP9QMU3</accession>
<organism evidence="2 3">
    <name type="scientific">Pseudonocardia eucalypti</name>
    <dbReference type="NCBI Taxonomy" id="648755"/>
    <lineage>
        <taxon>Bacteria</taxon>
        <taxon>Bacillati</taxon>
        <taxon>Actinomycetota</taxon>
        <taxon>Actinomycetes</taxon>
        <taxon>Pseudonocardiales</taxon>
        <taxon>Pseudonocardiaceae</taxon>
        <taxon>Pseudonocardia</taxon>
    </lineage>
</organism>
<proteinExistence type="predicted"/>
<evidence type="ECO:0000313" key="3">
    <source>
        <dbReference type="Proteomes" id="UP001428817"/>
    </source>
</evidence>
<evidence type="ECO:0008006" key="4">
    <source>
        <dbReference type="Google" id="ProtNLM"/>
    </source>
</evidence>
<keyword evidence="3" id="KW-1185">Reference proteome</keyword>
<dbReference type="RefSeq" id="WP_185062409.1">
    <property type="nucleotide sequence ID" value="NZ_BAABJP010000030.1"/>
</dbReference>
<comment type="caution">
    <text evidence="2">The sequence shown here is derived from an EMBL/GenBank/DDBJ whole genome shotgun (WGS) entry which is preliminary data.</text>
</comment>
<sequence>MSTDLAPDTELPSTCEGCGQPLLLRAPGRTRCERCRLGHAPDQQREEPSDEAEPEREAERPPVACAGCGQTETEWNNRRALADGYCLPCRLDGKHLGA</sequence>
<evidence type="ECO:0000313" key="2">
    <source>
        <dbReference type="EMBL" id="GAA5164543.1"/>
    </source>
</evidence>
<protein>
    <recommendedName>
        <fullName evidence="4">Small CPxCG-related zinc finger protein</fullName>
    </recommendedName>
</protein>
<evidence type="ECO:0000256" key="1">
    <source>
        <dbReference type="SAM" id="MobiDB-lite"/>
    </source>
</evidence>